<dbReference type="EMBL" id="WUBS01000015">
    <property type="protein sequence ID" value="NDL64939.1"/>
    <property type="molecule type" value="Genomic_DNA"/>
</dbReference>
<feature type="transmembrane region" description="Helical" evidence="1">
    <location>
        <begin position="80"/>
        <end position="100"/>
    </location>
</feature>
<evidence type="ECO:0000313" key="2">
    <source>
        <dbReference type="EMBL" id="NDL64939.1"/>
    </source>
</evidence>
<gene>
    <name evidence="2" type="ORF">GRH90_19590</name>
</gene>
<keyword evidence="3" id="KW-1185">Reference proteome</keyword>
<dbReference type="Pfam" id="PF20398">
    <property type="entry name" value="DUF6691"/>
    <property type="match status" value="1"/>
</dbReference>
<accession>A0A845SLS0</accession>
<proteinExistence type="predicted"/>
<comment type="caution">
    <text evidence="2">The sequence shown here is derived from an EMBL/GenBank/DDBJ whole genome shotgun (WGS) entry which is preliminary data.</text>
</comment>
<name>A0A845SLS0_9GAMM</name>
<dbReference type="RefSeq" id="WP_162367647.1">
    <property type="nucleotide sequence ID" value="NZ_WUBS01000015.1"/>
</dbReference>
<keyword evidence="1" id="KW-0472">Membrane</keyword>
<sequence length="143" mass="14664">MTQLSGFIAGLIFGIGLLISGMSDPEKVVGFLDIAGRWDPSLALVMLGAIAAASIGFGLAKRRPLSLLGQPMLLPASRAIDPSLIAGSVVFGIGWGIAGICPGPALVLLGAGIWQGVVFIVAMLAGMYLYQLAYKPGAQPRGK</sequence>
<reference evidence="2 3" key="2">
    <citation type="submission" date="2020-02" db="EMBL/GenBank/DDBJ databases">
        <title>The new genus of Enterobacteriales.</title>
        <authorList>
            <person name="Kim I.S."/>
        </authorList>
    </citation>
    <scope>NUCLEOTIDE SEQUENCE [LARGE SCALE GENOMIC DNA]</scope>
    <source>
        <strain evidence="2 3">SAP-6</strain>
    </source>
</reference>
<evidence type="ECO:0000313" key="3">
    <source>
        <dbReference type="Proteomes" id="UP000461443"/>
    </source>
</evidence>
<dbReference type="AlphaFoldDB" id="A0A845SLS0"/>
<keyword evidence="1" id="KW-1133">Transmembrane helix</keyword>
<organism evidence="2 3">
    <name type="scientific">Acerihabitans arboris</name>
    <dbReference type="NCBI Taxonomy" id="2691583"/>
    <lineage>
        <taxon>Bacteria</taxon>
        <taxon>Pseudomonadati</taxon>
        <taxon>Pseudomonadota</taxon>
        <taxon>Gammaproteobacteria</taxon>
        <taxon>Enterobacterales</taxon>
        <taxon>Pectobacteriaceae</taxon>
        <taxon>Acerihabitans</taxon>
    </lineage>
</organism>
<evidence type="ECO:0000256" key="1">
    <source>
        <dbReference type="SAM" id="Phobius"/>
    </source>
</evidence>
<reference evidence="2 3" key="1">
    <citation type="submission" date="2019-12" db="EMBL/GenBank/DDBJ databases">
        <authorList>
            <person name="Lee S.D."/>
        </authorList>
    </citation>
    <scope>NUCLEOTIDE SEQUENCE [LARGE SCALE GENOMIC DNA]</scope>
    <source>
        <strain evidence="2 3">SAP-6</strain>
    </source>
</reference>
<keyword evidence="1" id="KW-0812">Transmembrane</keyword>
<dbReference type="Proteomes" id="UP000461443">
    <property type="component" value="Unassembled WGS sequence"/>
</dbReference>
<feature type="transmembrane region" description="Helical" evidence="1">
    <location>
        <begin position="106"/>
        <end position="130"/>
    </location>
</feature>
<dbReference type="InterPro" id="IPR046513">
    <property type="entry name" value="DUF6691"/>
</dbReference>
<feature type="transmembrane region" description="Helical" evidence="1">
    <location>
        <begin position="41"/>
        <end position="60"/>
    </location>
</feature>
<protein>
    <submittedName>
        <fullName evidence="2">YeeE/YedE family protein</fullName>
    </submittedName>
</protein>